<evidence type="ECO:0000256" key="2">
    <source>
        <dbReference type="ARBA" id="ARBA00022977"/>
    </source>
</evidence>
<evidence type="ECO:0000313" key="7">
    <source>
        <dbReference type="EMBL" id="BAY56258.1"/>
    </source>
</evidence>
<dbReference type="GO" id="GO:0043799">
    <property type="term" value="F:glycine oxidase activity"/>
    <property type="evidence" value="ECO:0007669"/>
    <property type="project" value="UniProtKB-EC"/>
</dbReference>
<dbReference type="Pfam" id="PF01266">
    <property type="entry name" value="DAO"/>
    <property type="match status" value="1"/>
</dbReference>
<gene>
    <name evidence="7" type="ORF">NIES2135_30880</name>
</gene>
<evidence type="ECO:0000313" key="8">
    <source>
        <dbReference type="Proteomes" id="UP000217895"/>
    </source>
</evidence>
<dbReference type="NCBIfam" id="TIGR02352">
    <property type="entry name" value="thiamin_ThiO"/>
    <property type="match status" value="1"/>
</dbReference>
<dbReference type="InterPro" id="IPR012727">
    <property type="entry name" value="Gly_oxidase_ThiO"/>
</dbReference>
<evidence type="ECO:0000256" key="1">
    <source>
        <dbReference type="ARBA" id="ARBA00004948"/>
    </source>
</evidence>
<dbReference type="GO" id="GO:0009228">
    <property type="term" value="P:thiamine biosynthetic process"/>
    <property type="evidence" value="ECO:0007669"/>
    <property type="project" value="UniProtKB-KW"/>
</dbReference>
<dbReference type="EC" id="1.4.3.19" evidence="5"/>
<evidence type="ECO:0000256" key="4">
    <source>
        <dbReference type="ARBA" id="ARBA00049872"/>
    </source>
</evidence>
<dbReference type="GO" id="GO:0009229">
    <property type="term" value="P:thiamine diphosphate biosynthetic process"/>
    <property type="evidence" value="ECO:0007669"/>
    <property type="project" value="UniProtKB-UniPathway"/>
</dbReference>
<dbReference type="Gene3D" id="3.50.50.60">
    <property type="entry name" value="FAD/NAD(P)-binding domain"/>
    <property type="match status" value="1"/>
</dbReference>
<dbReference type="PANTHER" id="PTHR13847:SF289">
    <property type="entry name" value="GLYCINE OXIDASE"/>
    <property type="match status" value="1"/>
</dbReference>
<dbReference type="SUPFAM" id="SSF54373">
    <property type="entry name" value="FAD-linked reductases, C-terminal domain"/>
    <property type="match status" value="1"/>
</dbReference>
<dbReference type="GO" id="GO:0005737">
    <property type="term" value="C:cytoplasm"/>
    <property type="evidence" value="ECO:0007669"/>
    <property type="project" value="TreeGrafter"/>
</dbReference>
<comment type="catalytic activity">
    <reaction evidence="4">
        <text>glycine + O2 + H2O = glyoxylate + H2O2 + NH4(+)</text>
        <dbReference type="Rhea" id="RHEA:11532"/>
        <dbReference type="ChEBI" id="CHEBI:15377"/>
        <dbReference type="ChEBI" id="CHEBI:15379"/>
        <dbReference type="ChEBI" id="CHEBI:16240"/>
        <dbReference type="ChEBI" id="CHEBI:28938"/>
        <dbReference type="ChEBI" id="CHEBI:36655"/>
        <dbReference type="ChEBI" id="CHEBI:57305"/>
        <dbReference type="EC" id="1.4.3.19"/>
    </reaction>
</comment>
<dbReference type="Gene3D" id="3.30.9.10">
    <property type="entry name" value="D-Amino Acid Oxidase, subunit A, domain 2"/>
    <property type="match status" value="1"/>
</dbReference>
<reference evidence="7 8" key="1">
    <citation type="submission" date="2017-06" db="EMBL/GenBank/DDBJ databases">
        <title>Genome sequencing of cyanobaciteial culture collection at National Institute for Environmental Studies (NIES).</title>
        <authorList>
            <person name="Hirose Y."/>
            <person name="Shimura Y."/>
            <person name="Fujisawa T."/>
            <person name="Nakamura Y."/>
            <person name="Kawachi M."/>
        </authorList>
    </citation>
    <scope>NUCLEOTIDE SEQUENCE [LARGE SCALE GENOMIC DNA]</scope>
    <source>
        <strain evidence="7 8">NIES-2135</strain>
    </source>
</reference>
<organism evidence="7 8">
    <name type="scientific">Leptolyngbya boryana NIES-2135</name>
    <dbReference type="NCBI Taxonomy" id="1973484"/>
    <lineage>
        <taxon>Bacteria</taxon>
        <taxon>Bacillati</taxon>
        <taxon>Cyanobacteriota</taxon>
        <taxon>Cyanophyceae</taxon>
        <taxon>Leptolyngbyales</taxon>
        <taxon>Leptolyngbyaceae</taxon>
        <taxon>Leptolyngbya group</taxon>
        <taxon>Leptolyngbya</taxon>
    </lineage>
</organism>
<dbReference type="AlphaFoldDB" id="A0A1Z4JHU6"/>
<accession>A0A1Z4JHU6</accession>
<evidence type="ECO:0000256" key="3">
    <source>
        <dbReference type="ARBA" id="ARBA00023002"/>
    </source>
</evidence>
<comment type="pathway">
    <text evidence="1">Cofactor biosynthesis; thiamine diphosphate biosynthesis.</text>
</comment>
<name>A0A1Z4JHU6_LEPBY</name>
<dbReference type="Proteomes" id="UP000217895">
    <property type="component" value="Chromosome"/>
</dbReference>
<dbReference type="SUPFAM" id="SSF51905">
    <property type="entry name" value="FAD/NAD(P)-binding domain"/>
    <property type="match status" value="1"/>
</dbReference>
<dbReference type="EMBL" id="AP018203">
    <property type="protein sequence ID" value="BAY56258.1"/>
    <property type="molecule type" value="Genomic_DNA"/>
</dbReference>
<protein>
    <recommendedName>
        <fullName evidence="5">glycine oxidase</fullName>
        <ecNumber evidence="5">1.4.3.19</ecNumber>
    </recommendedName>
</protein>
<dbReference type="InterPro" id="IPR036188">
    <property type="entry name" value="FAD/NAD-bd_sf"/>
</dbReference>
<proteinExistence type="predicted"/>
<feature type="domain" description="FAD dependent oxidoreductase" evidence="6">
    <location>
        <begin position="5"/>
        <end position="326"/>
    </location>
</feature>
<evidence type="ECO:0000256" key="5">
    <source>
        <dbReference type="ARBA" id="ARBA00050018"/>
    </source>
</evidence>
<dbReference type="InterPro" id="IPR006076">
    <property type="entry name" value="FAD-dep_OxRdtase"/>
</dbReference>
<keyword evidence="3" id="KW-0560">Oxidoreductase</keyword>
<dbReference type="UniPathway" id="UPA00060"/>
<evidence type="ECO:0000259" key="6">
    <source>
        <dbReference type="Pfam" id="PF01266"/>
    </source>
</evidence>
<sequence>MQREVLIIGGGIIGLAIAIELKSQGAAVTILCRDFAEGATHAAAGMLAPQAEELPPSPMLDFCLESRARYPDWIHKLESLTGMNAGYWACGILAPRYQLSAHDQWLDRASLLAHQADLGEEVVGGYWFPHDAQVDNRALAKVLWIAAKELGVEIQTGINVERFAFDTNINYLETNQGTWKADHYVLATGAWAQELLPIPVFPRKGQMLAVQVPDPARLPLQHVLFGDAYIVPRQNGRIIIGATSENVGFQRGNTAIGIHTLLAKAIRLYPPIQNFALQEIWSGFRPATPDELPILGESPYTNLTLATGHYRNGILLAPITGSAIAQFVLTQKSDSRLEAFHYSRFS</sequence>
<keyword evidence="8" id="KW-1185">Reference proteome</keyword>
<dbReference type="PANTHER" id="PTHR13847">
    <property type="entry name" value="SARCOSINE DEHYDROGENASE-RELATED"/>
    <property type="match status" value="1"/>
</dbReference>
<keyword evidence="2" id="KW-0784">Thiamine biosynthesis</keyword>
<dbReference type="GO" id="GO:0050660">
    <property type="term" value="F:flavin adenine dinucleotide binding"/>
    <property type="evidence" value="ECO:0007669"/>
    <property type="project" value="InterPro"/>
</dbReference>